<keyword evidence="3 5" id="KW-1133">Transmembrane helix</keyword>
<gene>
    <name evidence="6" type="ORF">E6H00_11405</name>
</gene>
<dbReference type="AlphaFoldDB" id="A0A537JZF3"/>
<comment type="caution">
    <text evidence="6">The sequence shown here is derived from an EMBL/GenBank/DDBJ whole genome shotgun (WGS) entry which is preliminary data.</text>
</comment>
<dbReference type="GO" id="GO:0005886">
    <property type="term" value="C:plasma membrane"/>
    <property type="evidence" value="ECO:0007669"/>
    <property type="project" value="TreeGrafter"/>
</dbReference>
<sequence>MNTSIAAREARGAAGDLGGSGAWTRYLVPLGRAAFAGVFVVFAPGDFTPQGVAFAAQQGVPLPGVLVPLAGVISLAGGLSVVLGYRARAGACLLMLFLVPVTYWMHNFWAIRDPMMAQMQFGFFMANVSRVGGALLIAHFGAGPLSLDARAHRR</sequence>
<dbReference type="InterPro" id="IPR051907">
    <property type="entry name" value="DoxX-like_oxidoreductase"/>
</dbReference>
<accession>A0A537JZF3</accession>
<evidence type="ECO:0000256" key="2">
    <source>
        <dbReference type="ARBA" id="ARBA00022692"/>
    </source>
</evidence>
<feature type="transmembrane region" description="Helical" evidence="5">
    <location>
        <begin position="92"/>
        <end position="111"/>
    </location>
</feature>
<name>A0A537JZF3_9BACT</name>
<proteinExistence type="predicted"/>
<dbReference type="EMBL" id="VBAK01000133">
    <property type="protein sequence ID" value="TMI88880.1"/>
    <property type="molecule type" value="Genomic_DNA"/>
</dbReference>
<comment type="subcellular location">
    <subcellularLocation>
        <location evidence="1">Membrane</location>
        <topology evidence="1">Multi-pass membrane protein</topology>
    </subcellularLocation>
</comment>
<feature type="transmembrane region" description="Helical" evidence="5">
    <location>
        <begin position="26"/>
        <end position="45"/>
    </location>
</feature>
<organism evidence="6 7">
    <name type="scientific">Candidatus Segetimicrobium genomatis</name>
    <dbReference type="NCBI Taxonomy" id="2569760"/>
    <lineage>
        <taxon>Bacteria</taxon>
        <taxon>Bacillati</taxon>
        <taxon>Candidatus Sysuimicrobiota</taxon>
        <taxon>Candidatus Sysuimicrobiia</taxon>
        <taxon>Candidatus Sysuimicrobiales</taxon>
        <taxon>Candidatus Segetimicrobiaceae</taxon>
        <taxon>Candidatus Segetimicrobium</taxon>
    </lineage>
</organism>
<protein>
    <submittedName>
        <fullName evidence="6">DoxX family protein</fullName>
    </submittedName>
</protein>
<reference evidence="6 7" key="1">
    <citation type="journal article" date="2019" name="Nat. Microbiol.">
        <title>Mediterranean grassland soil C-N compound turnover is dependent on rainfall and depth, and is mediated by genomically divergent microorganisms.</title>
        <authorList>
            <person name="Diamond S."/>
            <person name="Andeer P.F."/>
            <person name="Li Z."/>
            <person name="Crits-Christoph A."/>
            <person name="Burstein D."/>
            <person name="Anantharaman K."/>
            <person name="Lane K.R."/>
            <person name="Thomas B.C."/>
            <person name="Pan C."/>
            <person name="Northen T.R."/>
            <person name="Banfield J.F."/>
        </authorList>
    </citation>
    <scope>NUCLEOTIDE SEQUENCE [LARGE SCALE GENOMIC DNA]</scope>
    <source>
        <strain evidence="6">NP_3</strain>
    </source>
</reference>
<feature type="transmembrane region" description="Helical" evidence="5">
    <location>
        <begin position="123"/>
        <end position="147"/>
    </location>
</feature>
<dbReference type="PANTHER" id="PTHR33452:SF1">
    <property type="entry name" value="INNER MEMBRANE PROTEIN YPHA-RELATED"/>
    <property type="match status" value="1"/>
</dbReference>
<evidence type="ECO:0000256" key="1">
    <source>
        <dbReference type="ARBA" id="ARBA00004141"/>
    </source>
</evidence>
<dbReference type="InterPro" id="IPR002995">
    <property type="entry name" value="Surf4"/>
</dbReference>
<keyword evidence="4 5" id="KW-0472">Membrane</keyword>
<keyword evidence="2 5" id="KW-0812">Transmembrane</keyword>
<feature type="transmembrane region" description="Helical" evidence="5">
    <location>
        <begin position="65"/>
        <end position="85"/>
    </location>
</feature>
<evidence type="ECO:0000313" key="7">
    <source>
        <dbReference type="Proteomes" id="UP000318509"/>
    </source>
</evidence>
<evidence type="ECO:0000256" key="5">
    <source>
        <dbReference type="SAM" id="Phobius"/>
    </source>
</evidence>
<dbReference type="Pfam" id="PF02077">
    <property type="entry name" value="SURF4"/>
    <property type="match status" value="1"/>
</dbReference>
<evidence type="ECO:0000256" key="4">
    <source>
        <dbReference type="ARBA" id="ARBA00023136"/>
    </source>
</evidence>
<evidence type="ECO:0000256" key="3">
    <source>
        <dbReference type="ARBA" id="ARBA00022989"/>
    </source>
</evidence>
<dbReference type="PANTHER" id="PTHR33452">
    <property type="entry name" value="OXIDOREDUCTASE CATD-RELATED"/>
    <property type="match status" value="1"/>
</dbReference>
<evidence type="ECO:0000313" key="6">
    <source>
        <dbReference type="EMBL" id="TMI88880.1"/>
    </source>
</evidence>
<dbReference type="Proteomes" id="UP000318509">
    <property type="component" value="Unassembled WGS sequence"/>
</dbReference>